<dbReference type="Proteomes" id="UP000247498">
    <property type="component" value="Unassembled WGS sequence"/>
</dbReference>
<accession>A0A2V0PF44</accession>
<dbReference type="InParanoid" id="A0A2V0PF44"/>
<comment type="caution">
    <text evidence="1">The sequence shown here is derived from an EMBL/GenBank/DDBJ whole genome shotgun (WGS) entry which is preliminary data.</text>
</comment>
<gene>
    <name evidence="1" type="ORF">Rsub_11681</name>
</gene>
<dbReference type="Gene3D" id="1.25.70.10">
    <property type="entry name" value="Transcription termination factor 3, mitochondrial"/>
    <property type="match status" value="1"/>
</dbReference>
<keyword evidence="2" id="KW-1185">Reference proteome</keyword>
<dbReference type="AlphaFoldDB" id="A0A2V0PF44"/>
<protein>
    <submittedName>
        <fullName evidence="1">Uncharacterized protein</fullName>
    </submittedName>
</protein>
<proteinExistence type="predicted"/>
<name>A0A2V0PF44_9CHLO</name>
<dbReference type="InterPro" id="IPR038538">
    <property type="entry name" value="MTERF_sf"/>
</dbReference>
<organism evidence="1 2">
    <name type="scientific">Raphidocelis subcapitata</name>
    <dbReference type="NCBI Taxonomy" id="307507"/>
    <lineage>
        <taxon>Eukaryota</taxon>
        <taxon>Viridiplantae</taxon>
        <taxon>Chlorophyta</taxon>
        <taxon>core chlorophytes</taxon>
        <taxon>Chlorophyceae</taxon>
        <taxon>CS clade</taxon>
        <taxon>Sphaeropleales</taxon>
        <taxon>Selenastraceae</taxon>
        <taxon>Raphidocelis</taxon>
    </lineage>
</organism>
<reference evidence="1 2" key="1">
    <citation type="journal article" date="2018" name="Sci. Rep.">
        <title>Raphidocelis subcapitata (=Pseudokirchneriella subcapitata) provides an insight into genome evolution and environmental adaptations in the Sphaeropleales.</title>
        <authorList>
            <person name="Suzuki S."/>
            <person name="Yamaguchi H."/>
            <person name="Nakajima N."/>
            <person name="Kawachi M."/>
        </authorList>
    </citation>
    <scope>NUCLEOTIDE SEQUENCE [LARGE SCALE GENOMIC DNA]</scope>
    <source>
        <strain evidence="1 2">NIES-35</strain>
    </source>
</reference>
<dbReference type="OrthoDB" id="533590at2759"/>
<evidence type="ECO:0000313" key="1">
    <source>
        <dbReference type="EMBL" id="GBF98471.1"/>
    </source>
</evidence>
<sequence>MATARCAGCIPGGQPGLFRPGLCRSLHPGKAPAGASVAQLLTERLALPPASFDALWARGGARAWAAACAAGPRGGALRELAAGLDSLSALLGPADVARLLLAQPPLLGAPIASWRGFLDACEFSAAQQREIISGCPELLATGDLVTAGAALRHLADLGFADDAARHRVVAWNPRVLLLPPDQITDLIRLWSKFAVGVDERAGM</sequence>
<dbReference type="EMBL" id="BDRX01000126">
    <property type="protein sequence ID" value="GBF98471.1"/>
    <property type="molecule type" value="Genomic_DNA"/>
</dbReference>
<evidence type="ECO:0000313" key="2">
    <source>
        <dbReference type="Proteomes" id="UP000247498"/>
    </source>
</evidence>